<keyword evidence="6 8" id="KW-0662">Pyridine nucleotide biosynthesis</keyword>
<dbReference type="AlphaFoldDB" id="A0AAD4LJB5"/>
<gene>
    <name evidence="11" type="ORF">EDB92DRAFT_1972361</name>
</gene>
<dbReference type="GO" id="GO:0005829">
    <property type="term" value="C:cytosol"/>
    <property type="evidence" value="ECO:0007669"/>
    <property type="project" value="TreeGrafter"/>
</dbReference>
<dbReference type="SUPFAM" id="SSF51690">
    <property type="entry name" value="Nicotinate/Quinolinate PRTase C-terminal domain-like"/>
    <property type="match status" value="1"/>
</dbReference>
<keyword evidence="11" id="KW-0808">Transferase</keyword>
<evidence type="ECO:0000256" key="5">
    <source>
        <dbReference type="ARBA" id="ARBA00022598"/>
    </source>
</evidence>
<dbReference type="GO" id="GO:0004516">
    <property type="term" value="F:nicotinate phosphoribosyltransferase activity"/>
    <property type="evidence" value="ECO:0007669"/>
    <property type="project" value="UniProtKB-UniRule"/>
</dbReference>
<comment type="pathway">
    <text evidence="1 8">Cofactor biosynthesis; NAD(+) biosynthesis; nicotinate D-ribonucleotide from nicotinate: step 1/1.</text>
</comment>
<comment type="function">
    <text evidence="8">Catalyzes the synthesis of beta-nicotinate D-ribonucleotide from nicotinate and 5-phospho-D-ribose 1-phosphate at the expense of ATP.</text>
</comment>
<keyword evidence="4" id="KW-0597">Phosphoprotein</keyword>
<comment type="similarity">
    <text evidence="2 8">Belongs to the NAPRTase family.</text>
</comment>
<dbReference type="EC" id="6.3.4.21" evidence="3 8"/>
<dbReference type="InterPro" id="IPR040727">
    <property type="entry name" value="NAPRTase_N"/>
</dbReference>
<dbReference type="PANTHER" id="PTHR11098:SF1">
    <property type="entry name" value="NICOTINATE PHOSPHORIBOSYLTRANSFERASE"/>
    <property type="match status" value="1"/>
</dbReference>
<dbReference type="InterPro" id="IPR036068">
    <property type="entry name" value="Nicotinate_pribotase-like_C"/>
</dbReference>
<evidence type="ECO:0000256" key="4">
    <source>
        <dbReference type="ARBA" id="ARBA00022553"/>
    </source>
</evidence>
<evidence type="ECO:0000256" key="1">
    <source>
        <dbReference type="ARBA" id="ARBA00004952"/>
    </source>
</evidence>
<reference evidence="11" key="1">
    <citation type="submission" date="2022-01" db="EMBL/GenBank/DDBJ databases">
        <title>Comparative genomics reveals a dynamic genome evolution in the ectomycorrhizal milk-cap (Lactarius) mushrooms.</title>
        <authorList>
            <consortium name="DOE Joint Genome Institute"/>
            <person name="Lebreton A."/>
            <person name="Tang N."/>
            <person name="Kuo A."/>
            <person name="LaButti K."/>
            <person name="Drula E."/>
            <person name="Barry K."/>
            <person name="Clum A."/>
            <person name="Lipzen A."/>
            <person name="Mousain D."/>
            <person name="Ng V."/>
            <person name="Wang R."/>
            <person name="Wang X."/>
            <person name="Dai Y."/>
            <person name="Henrissat B."/>
            <person name="Grigoriev I.V."/>
            <person name="Guerin-Laguette A."/>
            <person name="Yu F."/>
            <person name="Martin F.M."/>
        </authorList>
    </citation>
    <scope>NUCLEOTIDE SEQUENCE</scope>
    <source>
        <strain evidence="11">QP</strain>
    </source>
</reference>
<evidence type="ECO:0000256" key="7">
    <source>
        <dbReference type="ARBA" id="ARBA00048668"/>
    </source>
</evidence>
<keyword evidence="11" id="KW-0328">Glycosyltransferase</keyword>
<accession>A0AAD4LJB5</accession>
<evidence type="ECO:0000259" key="10">
    <source>
        <dbReference type="Pfam" id="PF17767"/>
    </source>
</evidence>
<proteinExistence type="inferred from homology"/>
<dbReference type="Pfam" id="PF17767">
    <property type="entry name" value="NAPRTase_N"/>
    <property type="match status" value="1"/>
</dbReference>
<dbReference type="InterPro" id="IPR041525">
    <property type="entry name" value="N/Namide_PRibTrfase"/>
</dbReference>
<evidence type="ECO:0000256" key="8">
    <source>
        <dbReference type="RuleBase" id="RU003838"/>
    </source>
</evidence>
<dbReference type="GO" id="GO:0034355">
    <property type="term" value="P:NAD+ biosynthetic process via the salvage pathway"/>
    <property type="evidence" value="ECO:0007669"/>
    <property type="project" value="TreeGrafter"/>
</dbReference>
<keyword evidence="5 8" id="KW-0436">Ligase</keyword>
<dbReference type="InterPro" id="IPR006406">
    <property type="entry name" value="Nic_PRibTrfase"/>
</dbReference>
<evidence type="ECO:0000256" key="2">
    <source>
        <dbReference type="ARBA" id="ARBA00010897"/>
    </source>
</evidence>
<keyword evidence="12" id="KW-1185">Reference proteome</keyword>
<dbReference type="GO" id="GO:0016757">
    <property type="term" value="F:glycosyltransferase activity"/>
    <property type="evidence" value="ECO:0007669"/>
    <property type="project" value="UniProtKB-KW"/>
</dbReference>
<sequence>MASEPDPGVVILPRSILDTDLYKLTMQQAVLHHFPSVQVTYRFTHRDANVYFTRSCYEQFVVAISQFTALSLTSDERVWLQNTCPYFKPAYIDYLSSYRFQPSQVQVAFVPREPDSDEGRIEIEASGLWAETIFWEVPLMATLSEIYFMTADKDWTNDGQAELAYEKGSKLLEAGCAFSEFGTRRRRSYHVQDVVVDQLIRAEKDHPGTGKLIGTSNVHLAQKYGINPIGTIAHEWFMGIGAMRGYEHANGIALDLWEEVYPDSALVALTDTFSTKAFFQVRPEFREAMLIDSGDPFAFAPQAKEVYERLGINHREMTIIYSDSLDLDKALALRKQCEEIGLIPTFGIGTFFTNDFKSVSSQGKEKSRALNMVIKLASANGLPCIKISDDLMKNTGDRETVSRIKDLFELPK</sequence>
<evidence type="ECO:0000256" key="6">
    <source>
        <dbReference type="ARBA" id="ARBA00022642"/>
    </source>
</evidence>
<dbReference type="InterPro" id="IPR007229">
    <property type="entry name" value="Nic_PRibTrfase-Fam"/>
</dbReference>
<comment type="PTM">
    <text evidence="8">Transiently phosphorylated on a His residue during the reaction cycle. Phosphorylation strongly increases the affinity for substrates and increases the rate of nicotinate D-ribonucleotide production. Dephosphorylation regenerates the low-affinity form of the enzyme, leading to product release.</text>
</comment>
<comment type="catalytic activity">
    <reaction evidence="7 8">
        <text>5-phospho-alpha-D-ribose 1-diphosphate + nicotinate + ATP + H2O = nicotinate beta-D-ribonucleotide + ADP + phosphate + diphosphate</text>
        <dbReference type="Rhea" id="RHEA:36163"/>
        <dbReference type="ChEBI" id="CHEBI:15377"/>
        <dbReference type="ChEBI" id="CHEBI:30616"/>
        <dbReference type="ChEBI" id="CHEBI:32544"/>
        <dbReference type="ChEBI" id="CHEBI:33019"/>
        <dbReference type="ChEBI" id="CHEBI:43474"/>
        <dbReference type="ChEBI" id="CHEBI:57502"/>
        <dbReference type="ChEBI" id="CHEBI:58017"/>
        <dbReference type="ChEBI" id="CHEBI:456216"/>
        <dbReference type="EC" id="6.3.4.21"/>
    </reaction>
</comment>
<comment type="caution">
    <text evidence="11">The sequence shown here is derived from an EMBL/GenBank/DDBJ whole genome shotgun (WGS) entry which is preliminary data.</text>
</comment>
<feature type="domain" description="Nicotinate/nicotinamide phosphoribosyltransferase" evidence="9">
    <location>
        <begin position="176"/>
        <end position="411"/>
    </location>
</feature>
<dbReference type="SUPFAM" id="SSF54675">
    <property type="entry name" value="Nicotinate/Quinolinate PRTase N-terminal domain-like"/>
    <property type="match status" value="1"/>
</dbReference>
<evidence type="ECO:0000259" key="9">
    <source>
        <dbReference type="Pfam" id="PF04095"/>
    </source>
</evidence>
<dbReference type="Pfam" id="PF04095">
    <property type="entry name" value="NAPRTase"/>
    <property type="match status" value="1"/>
</dbReference>
<name>A0AAD4LJB5_9AGAM</name>
<protein>
    <recommendedName>
        <fullName evidence="3 8">Nicotinate phosphoribosyltransferase</fullName>
        <ecNumber evidence="3 8">6.3.4.21</ecNumber>
    </recommendedName>
</protein>
<dbReference type="PIRSF" id="PIRSF000484">
    <property type="entry name" value="NAPRT"/>
    <property type="match status" value="1"/>
</dbReference>
<evidence type="ECO:0000313" key="12">
    <source>
        <dbReference type="Proteomes" id="UP001201163"/>
    </source>
</evidence>
<dbReference type="Proteomes" id="UP001201163">
    <property type="component" value="Unassembled WGS sequence"/>
</dbReference>
<evidence type="ECO:0000256" key="3">
    <source>
        <dbReference type="ARBA" id="ARBA00013236"/>
    </source>
</evidence>
<organism evidence="11 12">
    <name type="scientific">Lactarius akahatsu</name>
    <dbReference type="NCBI Taxonomy" id="416441"/>
    <lineage>
        <taxon>Eukaryota</taxon>
        <taxon>Fungi</taxon>
        <taxon>Dikarya</taxon>
        <taxon>Basidiomycota</taxon>
        <taxon>Agaricomycotina</taxon>
        <taxon>Agaricomycetes</taxon>
        <taxon>Russulales</taxon>
        <taxon>Russulaceae</taxon>
        <taxon>Lactarius</taxon>
    </lineage>
</organism>
<evidence type="ECO:0000313" key="11">
    <source>
        <dbReference type="EMBL" id="KAH8994801.1"/>
    </source>
</evidence>
<dbReference type="EMBL" id="JAKELL010000013">
    <property type="protein sequence ID" value="KAH8994801.1"/>
    <property type="molecule type" value="Genomic_DNA"/>
</dbReference>
<dbReference type="Gene3D" id="3.20.140.10">
    <property type="entry name" value="nicotinate phosphoribosyltransferase"/>
    <property type="match status" value="1"/>
</dbReference>
<feature type="domain" description="Nicotinate phosphoribosyltransferase N-terminal" evidence="10">
    <location>
        <begin position="17"/>
        <end position="144"/>
    </location>
</feature>
<dbReference type="NCBIfam" id="TIGR01514">
    <property type="entry name" value="NAPRTase"/>
    <property type="match status" value="1"/>
</dbReference>
<dbReference type="PANTHER" id="PTHR11098">
    <property type="entry name" value="NICOTINATE PHOSPHORIBOSYLTRANSFERASE"/>
    <property type="match status" value="1"/>
</dbReference>